<dbReference type="InterPro" id="IPR003593">
    <property type="entry name" value="AAA+_ATPase"/>
</dbReference>
<dbReference type="SMART" id="SM00382">
    <property type="entry name" value="AAA"/>
    <property type="match status" value="1"/>
</dbReference>
<protein>
    <submittedName>
        <fullName evidence="5">Monosaccharide ABC transporter ATP-binding protein, CUT2 family</fullName>
    </submittedName>
</protein>
<dbReference type="Proteomes" id="UP000198793">
    <property type="component" value="Unassembled WGS sequence"/>
</dbReference>
<organism evidence="5 6">
    <name type="scientific">Aureimonas jatrophae</name>
    <dbReference type="NCBI Taxonomy" id="1166073"/>
    <lineage>
        <taxon>Bacteria</taxon>
        <taxon>Pseudomonadati</taxon>
        <taxon>Pseudomonadota</taxon>
        <taxon>Alphaproteobacteria</taxon>
        <taxon>Hyphomicrobiales</taxon>
        <taxon>Aurantimonadaceae</taxon>
        <taxon>Aureimonas</taxon>
    </lineage>
</organism>
<dbReference type="Pfam" id="PF00005">
    <property type="entry name" value="ABC_tran"/>
    <property type="match status" value="1"/>
</dbReference>
<dbReference type="PANTHER" id="PTHR43790:SF8">
    <property type="entry name" value="SUGAR ABC TRANSPORTER ATP-BINDING PROTEIN"/>
    <property type="match status" value="1"/>
</dbReference>
<dbReference type="PROSITE" id="PS00211">
    <property type="entry name" value="ABC_TRANSPORTER_1"/>
    <property type="match status" value="1"/>
</dbReference>
<evidence type="ECO:0000256" key="1">
    <source>
        <dbReference type="ARBA" id="ARBA00005417"/>
    </source>
</evidence>
<keyword evidence="6" id="KW-1185">Reference proteome</keyword>
<sequence length="262" mass="28326">MSNAATIAAPGRPQTGTGVPILEVTNLSKHFGAIRALNDFSLKIHPGEVVALAGDNGAGKTTFIKSISGVFRPTAGEIRLEGKPVSFSTPQEARASGIETIYQDLALADNLSIGANIFLGREPMRKRFGFLPVLDRRKMAEAARDTMALLDFHVSRMDAPVSNFSGGQRQAVAIGRAVYWNARLLIMDEPTAALGVPEQRKVISLIHQLKAQGRGVIFISHNLQDIFAVSDRIVVMRRGVMAGERRISDTTHDEVVKLMVGG</sequence>
<dbReference type="GO" id="GO:0016887">
    <property type="term" value="F:ATP hydrolysis activity"/>
    <property type="evidence" value="ECO:0007669"/>
    <property type="project" value="InterPro"/>
</dbReference>
<evidence type="ECO:0000259" key="4">
    <source>
        <dbReference type="PROSITE" id="PS50893"/>
    </source>
</evidence>
<proteinExistence type="inferred from homology"/>
<dbReference type="Gene3D" id="3.40.50.300">
    <property type="entry name" value="P-loop containing nucleotide triphosphate hydrolases"/>
    <property type="match status" value="1"/>
</dbReference>
<dbReference type="AlphaFoldDB" id="A0A1H0HU12"/>
<name>A0A1H0HU12_9HYPH</name>
<feature type="domain" description="ABC transporter" evidence="4">
    <location>
        <begin position="22"/>
        <end position="259"/>
    </location>
</feature>
<accession>A0A1H0HU12</accession>
<dbReference type="CDD" id="cd03216">
    <property type="entry name" value="ABC_Carb_Monos_I"/>
    <property type="match status" value="1"/>
</dbReference>
<keyword evidence="3 5" id="KW-0067">ATP-binding</keyword>
<dbReference type="RefSeq" id="WP_090673168.1">
    <property type="nucleotide sequence ID" value="NZ_FNIT01000004.1"/>
</dbReference>
<dbReference type="OrthoDB" id="9805029at2"/>
<dbReference type="PROSITE" id="PS50893">
    <property type="entry name" value="ABC_TRANSPORTER_2"/>
    <property type="match status" value="1"/>
</dbReference>
<evidence type="ECO:0000313" key="5">
    <source>
        <dbReference type="EMBL" id="SDO22584.1"/>
    </source>
</evidence>
<evidence type="ECO:0000313" key="6">
    <source>
        <dbReference type="Proteomes" id="UP000198793"/>
    </source>
</evidence>
<dbReference type="InterPro" id="IPR050107">
    <property type="entry name" value="ABC_carbohydrate_import_ATPase"/>
</dbReference>
<keyword evidence="2" id="KW-0547">Nucleotide-binding</keyword>
<dbReference type="PANTHER" id="PTHR43790">
    <property type="entry name" value="CARBOHYDRATE TRANSPORT ATP-BINDING PROTEIN MG119-RELATED"/>
    <property type="match status" value="1"/>
</dbReference>
<gene>
    <name evidence="5" type="ORF">SAMN05192530_104280</name>
</gene>
<comment type="similarity">
    <text evidence="1">Belongs to the ABC transporter superfamily.</text>
</comment>
<reference evidence="5 6" key="1">
    <citation type="submission" date="2016-10" db="EMBL/GenBank/DDBJ databases">
        <authorList>
            <person name="de Groot N.N."/>
        </authorList>
    </citation>
    <scope>NUCLEOTIDE SEQUENCE [LARGE SCALE GENOMIC DNA]</scope>
    <source>
        <strain evidence="6">L7-484,KACC 16230,DSM 25025</strain>
    </source>
</reference>
<dbReference type="EMBL" id="FNIT01000004">
    <property type="protein sequence ID" value="SDO22584.1"/>
    <property type="molecule type" value="Genomic_DNA"/>
</dbReference>
<dbReference type="GO" id="GO:0005524">
    <property type="term" value="F:ATP binding"/>
    <property type="evidence" value="ECO:0007669"/>
    <property type="project" value="UniProtKB-KW"/>
</dbReference>
<dbReference type="InterPro" id="IPR003439">
    <property type="entry name" value="ABC_transporter-like_ATP-bd"/>
</dbReference>
<dbReference type="InterPro" id="IPR027417">
    <property type="entry name" value="P-loop_NTPase"/>
</dbReference>
<evidence type="ECO:0000256" key="3">
    <source>
        <dbReference type="ARBA" id="ARBA00022840"/>
    </source>
</evidence>
<dbReference type="InterPro" id="IPR017871">
    <property type="entry name" value="ABC_transporter-like_CS"/>
</dbReference>
<evidence type="ECO:0000256" key="2">
    <source>
        <dbReference type="ARBA" id="ARBA00022741"/>
    </source>
</evidence>
<dbReference type="SUPFAM" id="SSF52540">
    <property type="entry name" value="P-loop containing nucleoside triphosphate hydrolases"/>
    <property type="match status" value="1"/>
</dbReference>
<dbReference type="STRING" id="1166073.SAMN05192530_104280"/>